<dbReference type="AlphaFoldDB" id="U1Y650"/>
<keyword evidence="1" id="KW-0472">Membrane</keyword>
<reference evidence="2 3" key="1">
    <citation type="submission" date="2013-08" db="EMBL/GenBank/DDBJ databases">
        <authorList>
            <person name="Weinstock G."/>
            <person name="Sodergren E."/>
            <person name="Wylie T."/>
            <person name="Fulton L."/>
            <person name="Fulton R."/>
            <person name="Fronick C."/>
            <person name="O'Laughlin M."/>
            <person name="Godfrey J."/>
            <person name="Miner T."/>
            <person name="Herter B."/>
            <person name="Appelbaum E."/>
            <person name="Cordes M."/>
            <person name="Lek S."/>
            <person name="Wollam A."/>
            <person name="Pepin K.H."/>
            <person name="Palsikar V.B."/>
            <person name="Mitreva M."/>
            <person name="Wilson R.K."/>
        </authorList>
    </citation>
    <scope>NUCLEOTIDE SEQUENCE [LARGE SCALE GENOMIC DNA]</scope>
    <source>
        <strain evidence="2 3">ATCC 12856</strain>
    </source>
</reference>
<protein>
    <submittedName>
        <fullName evidence="2">Uncharacterized protein</fullName>
    </submittedName>
</protein>
<name>U1Y650_ANEAE</name>
<dbReference type="HOGENOM" id="CLU_3303873_0_0_9"/>
<dbReference type="PATRIC" id="fig|649747.3.peg.3903"/>
<comment type="caution">
    <text evidence="2">The sequence shown here is derived from an EMBL/GenBank/DDBJ whole genome shotgun (WGS) entry which is preliminary data.</text>
</comment>
<evidence type="ECO:0000313" key="3">
    <source>
        <dbReference type="Proteomes" id="UP000016511"/>
    </source>
</evidence>
<gene>
    <name evidence="2" type="ORF">HMPREF0083_04306</name>
</gene>
<dbReference type="STRING" id="649747.HMPREF0083_04306"/>
<evidence type="ECO:0000256" key="1">
    <source>
        <dbReference type="SAM" id="Phobius"/>
    </source>
</evidence>
<proteinExistence type="predicted"/>
<dbReference type="EMBL" id="AWSJ01000259">
    <property type="protein sequence ID" value="ERI07637.1"/>
    <property type="molecule type" value="Genomic_DNA"/>
</dbReference>
<keyword evidence="3" id="KW-1185">Reference proteome</keyword>
<accession>U1Y650</accession>
<sequence length="39" mass="4289">MGMIYLAFGTAGAIWLIILIGIVVGVVLSRRDKKRKNSQ</sequence>
<organism evidence="2 3">
    <name type="scientific">Aneurinibacillus aneurinilyticus ATCC 12856</name>
    <dbReference type="NCBI Taxonomy" id="649747"/>
    <lineage>
        <taxon>Bacteria</taxon>
        <taxon>Bacillati</taxon>
        <taxon>Bacillota</taxon>
        <taxon>Bacilli</taxon>
        <taxon>Bacillales</taxon>
        <taxon>Paenibacillaceae</taxon>
        <taxon>Aneurinibacillus group</taxon>
        <taxon>Aneurinibacillus</taxon>
    </lineage>
</organism>
<keyword evidence="1" id="KW-1133">Transmembrane helix</keyword>
<evidence type="ECO:0000313" key="2">
    <source>
        <dbReference type="EMBL" id="ERI07637.1"/>
    </source>
</evidence>
<keyword evidence="1" id="KW-0812">Transmembrane</keyword>
<dbReference type="Proteomes" id="UP000016511">
    <property type="component" value="Unassembled WGS sequence"/>
</dbReference>
<feature type="transmembrane region" description="Helical" evidence="1">
    <location>
        <begin position="6"/>
        <end position="28"/>
    </location>
</feature>